<keyword evidence="1" id="KW-0812">Transmembrane</keyword>
<dbReference type="KEGG" id="fpn:ABE65_001765"/>
<sequence>MKIKNIIFVLLGFFFLGLGVIGIVLPLLPTTPLLLLASYFFVKGSKKFEVWFKGTDIYKKHLDDFVRNRSLTKKKKIMISLFSDSMILITFILTDSMVARVILILVVMYKYYYFIVKIKTA</sequence>
<evidence type="ECO:0000313" key="3">
    <source>
        <dbReference type="Proteomes" id="UP000076623"/>
    </source>
</evidence>
<dbReference type="AlphaFoldDB" id="A0A168VR47"/>
<keyword evidence="3" id="KW-1185">Reference proteome</keyword>
<feature type="transmembrane region" description="Helical" evidence="1">
    <location>
        <begin position="6"/>
        <end position="28"/>
    </location>
</feature>
<dbReference type="PANTHER" id="PTHR35813">
    <property type="entry name" value="INNER MEMBRANE PROTEIN YBAN"/>
    <property type="match status" value="1"/>
</dbReference>
<dbReference type="EMBL" id="CP015378">
    <property type="protein sequence ID" value="ANC75635.1"/>
    <property type="molecule type" value="Genomic_DNA"/>
</dbReference>
<accession>A0A168VR47</accession>
<reference evidence="2 3" key="1">
    <citation type="submission" date="2016-04" db="EMBL/GenBank/DDBJ databases">
        <title>Complete genome sequence of Fictibacillus phosphorivorans G25-29, a strain toxic to nematodes.</title>
        <authorList>
            <person name="Zheng Z."/>
        </authorList>
    </citation>
    <scope>NUCLEOTIDE SEQUENCE [LARGE SCALE GENOMIC DNA]</scope>
    <source>
        <strain evidence="2 3">G25-29</strain>
    </source>
</reference>
<keyword evidence="1" id="KW-0472">Membrane</keyword>
<dbReference type="InterPro" id="IPR007401">
    <property type="entry name" value="DUF454"/>
</dbReference>
<evidence type="ECO:0008006" key="4">
    <source>
        <dbReference type="Google" id="ProtNLM"/>
    </source>
</evidence>
<dbReference type="Proteomes" id="UP000076623">
    <property type="component" value="Chromosome"/>
</dbReference>
<dbReference type="PANTHER" id="PTHR35813:SF1">
    <property type="entry name" value="INNER MEMBRANE PROTEIN YBAN"/>
    <property type="match status" value="1"/>
</dbReference>
<gene>
    <name evidence="2" type="ORF">ABE65_001765</name>
</gene>
<proteinExistence type="predicted"/>
<name>A0A168VR47_9BACL</name>
<evidence type="ECO:0000256" key="1">
    <source>
        <dbReference type="SAM" id="Phobius"/>
    </source>
</evidence>
<evidence type="ECO:0000313" key="2">
    <source>
        <dbReference type="EMBL" id="ANC75635.1"/>
    </source>
</evidence>
<dbReference type="GO" id="GO:0005886">
    <property type="term" value="C:plasma membrane"/>
    <property type="evidence" value="ECO:0007669"/>
    <property type="project" value="TreeGrafter"/>
</dbReference>
<keyword evidence="1" id="KW-1133">Transmembrane helix</keyword>
<dbReference type="RefSeq" id="WP_066390913.1">
    <property type="nucleotide sequence ID" value="NZ_CP015378.1"/>
</dbReference>
<protein>
    <recommendedName>
        <fullName evidence="4">DUF454 domain-containing protein</fullName>
    </recommendedName>
</protein>
<dbReference type="PIRSF" id="PIRSF016789">
    <property type="entry name" value="DUF454"/>
    <property type="match status" value="1"/>
</dbReference>
<dbReference type="Pfam" id="PF04304">
    <property type="entry name" value="DUF454"/>
    <property type="match status" value="1"/>
</dbReference>
<organism evidence="2 3">
    <name type="scientific">Fictibacillus phosphorivorans</name>
    <dbReference type="NCBI Taxonomy" id="1221500"/>
    <lineage>
        <taxon>Bacteria</taxon>
        <taxon>Bacillati</taxon>
        <taxon>Bacillota</taxon>
        <taxon>Bacilli</taxon>
        <taxon>Bacillales</taxon>
        <taxon>Fictibacillaceae</taxon>
        <taxon>Fictibacillus</taxon>
    </lineage>
</organism>